<dbReference type="Proteomes" id="UP001500420">
    <property type="component" value="Unassembled WGS sequence"/>
</dbReference>
<reference evidence="2 3" key="1">
    <citation type="journal article" date="2019" name="Int. J. Syst. Evol. Microbiol.">
        <title>The Global Catalogue of Microorganisms (GCM) 10K type strain sequencing project: providing services to taxonomists for standard genome sequencing and annotation.</title>
        <authorList>
            <consortium name="The Broad Institute Genomics Platform"/>
            <consortium name="The Broad Institute Genome Sequencing Center for Infectious Disease"/>
            <person name="Wu L."/>
            <person name="Ma J."/>
        </authorList>
    </citation>
    <scope>NUCLEOTIDE SEQUENCE [LARGE SCALE GENOMIC DNA]</scope>
    <source>
        <strain evidence="2 3">JCM 16328</strain>
    </source>
</reference>
<proteinExistence type="predicted"/>
<feature type="transmembrane region" description="Helical" evidence="1">
    <location>
        <begin position="94"/>
        <end position="127"/>
    </location>
</feature>
<evidence type="ECO:0008006" key="4">
    <source>
        <dbReference type="Google" id="ProtNLM"/>
    </source>
</evidence>
<keyword evidence="1" id="KW-1133">Transmembrane helix</keyword>
<dbReference type="PANTHER" id="PTHR39165:SF1">
    <property type="entry name" value="DUF456 DOMAIN-CONTAINING PROTEIN"/>
    <property type="match status" value="1"/>
</dbReference>
<comment type="caution">
    <text evidence="2">The sequence shown here is derived from an EMBL/GenBank/DDBJ whole genome shotgun (WGS) entry which is preliminary data.</text>
</comment>
<dbReference type="InterPro" id="IPR007403">
    <property type="entry name" value="DUF456"/>
</dbReference>
<feature type="transmembrane region" description="Helical" evidence="1">
    <location>
        <begin position="62"/>
        <end position="82"/>
    </location>
</feature>
<evidence type="ECO:0000313" key="2">
    <source>
        <dbReference type="EMBL" id="GAA0678358.1"/>
    </source>
</evidence>
<dbReference type="Pfam" id="PF04306">
    <property type="entry name" value="DUF456"/>
    <property type="match status" value="1"/>
</dbReference>
<keyword evidence="1" id="KW-0812">Transmembrane</keyword>
<keyword evidence="1" id="KW-0472">Membrane</keyword>
<name>A0AAV3TCF5_9EURY</name>
<feature type="transmembrane region" description="Helical" evidence="1">
    <location>
        <begin position="147"/>
        <end position="171"/>
    </location>
</feature>
<dbReference type="EMBL" id="BAAADV010000007">
    <property type="protein sequence ID" value="GAA0678358.1"/>
    <property type="molecule type" value="Genomic_DNA"/>
</dbReference>
<gene>
    <name evidence="2" type="ORF">GCM10009020_28280</name>
</gene>
<evidence type="ECO:0000256" key="1">
    <source>
        <dbReference type="SAM" id="Phobius"/>
    </source>
</evidence>
<keyword evidence="3" id="KW-1185">Reference proteome</keyword>
<evidence type="ECO:0000313" key="3">
    <source>
        <dbReference type="Proteomes" id="UP001500420"/>
    </source>
</evidence>
<dbReference type="PANTHER" id="PTHR39165">
    <property type="entry name" value="IG HYPOTHETICAL 17883"/>
    <property type="match status" value="1"/>
</dbReference>
<organism evidence="2 3">
    <name type="scientific">Natronoarchaeum mannanilyticum</name>
    <dbReference type="NCBI Taxonomy" id="926360"/>
    <lineage>
        <taxon>Archaea</taxon>
        <taxon>Methanobacteriati</taxon>
        <taxon>Methanobacteriota</taxon>
        <taxon>Stenosarchaea group</taxon>
        <taxon>Halobacteria</taxon>
        <taxon>Halobacteriales</taxon>
        <taxon>Natronoarchaeaceae</taxon>
    </lineage>
</organism>
<dbReference type="AlphaFoldDB" id="A0AAV3TCF5"/>
<sequence length="172" mass="17153">MQTPNSLAIVPAPMVEVAFWIAVALLAVGVVGSIVPLAPGPPVSVAAVVGYWAYSGFSEPGTFTVVALVLVGVVAFAADFLASAVSAKAGGASWGVSAIASVVGIVLLLTTGPLVMILGVGAVVFALELRRHQDVNRGLRTAVTTTIGILGGAAVQALLTFGMLVGFVLAVT</sequence>
<accession>A0AAV3TCF5</accession>
<protein>
    <recommendedName>
        <fullName evidence="4">DUF456 domain-containing protein</fullName>
    </recommendedName>
</protein>